<evidence type="ECO:0000313" key="2">
    <source>
        <dbReference type="Proteomes" id="UP000003332"/>
    </source>
</evidence>
<dbReference type="Proteomes" id="UP000003332">
    <property type="component" value="Unassembled WGS sequence"/>
</dbReference>
<organism evidence="1 2">
    <name type="scientific">Streptococcus sanguinis SK72</name>
    <dbReference type="NCBI Taxonomy" id="888809"/>
    <lineage>
        <taxon>Bacteria</taxon>
        <taxon>Bacillati</taxon>
        <taxon>Bacillota</taxon>
        <taxon>Bacilli</taxon>
        <taxon>Lactobacillales</taxon>
        <taxon>Streptococcaceae</taxon>
        <taxon>Streptococcus</taxon>
    </lineage>
</organism>
<protein>
    <submittedName>
        <fullName evidence="1">Uncharacterized protein</fullName>
    </submittedName>
</protein>
<dbReference type="HOGENOM" id="CLU_3297403_0_0_9"/>
<dbReference type="PATRIC" id="fig|888809.3.peg.2136"/>
<gene>
    <name evidence="1" type="ORF">HMPREF9381_2188</name>
</gene>
<dbReference type="EMBL" id="AEXV01000015">
    <property type="protein sequence ID" value="EGD28472.1"/>
    <property type="molecule type" value="Genomic_DNA"/>
</dbReference>
<sequence>MKQLPEFLCFQETTSIKPFGLIFCMIPFTFDFIHGTIALV</sequence>
<accession>F0I4U8</accession>
<name>F0I4U8_STRSA</name>
<evidence type="ECO:0000313" key="1">
    <source>
        <dbReference type="EMBL" id="EGD28472.1"/>
    </source>
</evidence>
<comment type="caution">
    <text evidence="1">The sequence shown here is derived from an EMBL/GenBank/DDBJ whole genome shotgun (WGS) entry which is preliminary data.</text>
</comment>
<proteinExistence type="predicted"/>
<reference evidence="1 2" key="1">
    <citation type="submission" date="2011-02" db="EMBL/GenBank/DDBJ databases">
        <authorList>
            <person name="Muzny D."/>
            <person name="Qin X."/>
            <person name="Deng J."/>
            <person name="Jiang H."/>
            <person name="Liu Y."/>
            <person name="Qu J."/>
            <person name="Song X.-Z."/>
            <person name="Zhang L."/>
            <person name="Thornton R."/>
            <person name="Coyle M."/>
            <person name="Francisco L."/>
            <person name="Jackson L."/>
            <person name="Javaid M."/>
            <person name="Korchina V."/>
            <person name="Kovar C."/>
            <person name="Mata R."/>
            <person name="Mathew T."/>
            <person name="Ngo R."/>
            <person name="Nguyen L."/>
            <person name="Nguyen N."/>
            <person name="Okwuonu G."/>
            <person name="Ongeri F."/>
            <person name="Pham C."/>
            <person name="Simmons D."/>
            <person name="Wilczek-Boney K."/>
            <person name="Hale W."/>
            <person name="Jakkamsetti A."/>
            <person name="Pham P."/>
            <person name="Ruth R."/>
            <person name="San Lucas F."/>
            <person name="Warren J."/>
            <person name="Zhang J."/>
            <person name="Zhao Z."/>
            <person name="Zhou C."/>
            <person name="Zhu D."/>
            <person name="Lee S."/>
            <person name="Bess C."/>
            <person name="Blankenburg K."/>
            <person name="Forbes L."/>
            <person name="Fu Q."/>
            <person name="Gubbala S."/>
            <person name="Hirani K."/>
            <person name="Jayaseelan J.C."/>
            <person name="Lara F."/>
            <person name="Munidasa M."/>
            <person name="Palculict T."/>
            <person name="Patil S."/>
            <person name="Pu L.-L."/>
            <person name="Saada N."/>
            <person name="Tang L."/>
            <person name="Weissenberger G."/>
            <person name="Zhu Y."/>
            <person name="Hemphill L."/>
            <person name="Shang Y."/>
            <person name="Youmans B."/>
            <person name="Ayvaz T."/>
            <person name="Ross M."/>
            <person name="Santibanez J."/>
            <person name="Aqrawi P."/>
            <person name="Gross S."/>
            <person name="Joshi V."/>
            <person name="Fowler G."/>
            <person name="Nazareth L."/>
            <person name="Reid J."/>
            <person name="Worley K."/>
            <person name="Petrosino J."/>
            <person name="Highlander S."/>
            <person name="Gibbs R."/>
        </authorList>
    </citation>
    <scope>NUCLEOTIDE SEQUENCE [LARGE SCALE GENOMIC DNA]</scope>
    <source>
        <strain evidence="1 2">SK72</strain>
    </source>
</reference>
<dbReference type="AlphaFoldDB" id="F0I4U8"/>